<keyword evidence="3" id="KW-1185">Reference proteome</keyword>
<comment type="caution">
    <text evidence="2">The sequence shown here is derived from an EMBL/GenBank/DDBJ whole genome shotgun (WGS) entry which is preliminary data.</text>
</comment>
<protein>
    <submittedName>
        <fullName evidence="2">Uncharacterized protein</fullName>
    </submittedName>
</protein>
<reference evidence="2 3" key="1">
    <citation type="submission" date="2020-10" db="EMBL/GenBank/DDBJ databases">
        <title>Phylogeny of dyella-like bacteria.</title>
        <authorList>
            <person name="Fu J."/>
        </authorList>
    </citation>
    <scope>NUCLEOTIDE SEQUENCE [LARGE SCALE GENOMIC DNA]</scope>
    <source>
        <strain evidence="2 3">Gsoil3046</strain>
    </source>
</reference>
<gene>
    <name evidence="2" type="ORF">ISP17_11235</name>
</gene>
<evidence type="ECO:0000313" key="3">
    <source>
        <dbReference type="Proteomes" id="UP001620460"/>
    </source>
</evidence>
<organism evidence="2 3">
    <name type="scientific">Dyella ginsengisoli</name>
    <dbReference type="NCBI Taxonomy" id="363848"/>
    <lineage>
        <taxon>Bacteria</taxon>
        <taxon>Pseudomonadati</taxon>
        <taxon>Pseudomonadota</taxon>
        <taxon>Gammaproteobacteria</taxon>
        <taxon>Lysobacterales</taxon>
        <taxon>Rhodanobacteraceae</taxon>
        <taxon>Dyella</taxon>
    </lineage>
</organism>
<dbReference type="RefSeq" id="WP_404633151.1">
    <property type="nucleotide sequence ID" value="NZ_JADIKM010000003.1"/>
</dbReference>
<proteinExistence type="predicted"/>
<dbReference type="EMBL" id="JADIKM010000003">
    <property type="protein sequence ID" value="MFK2904539.1"/>
    <property type="molecule type" value="Genomic_DNA"/>
</dbReference>
<feature type="region of interest" description="Disordered" evidence="1">
    <location>
        <begin position="1"/>
        <end position="44"/>
    </location>
</feature>
<evidence type="ECO:0000256" key="1">
    <source>
        <dbReference type="SAM" id="MobiDB-lite"/>
    </source>
</evidence>
<sequence length="58" mass="6792">MSPQPTNPGRFRPGEPRATIAGRKGRWASPWNDRNPAEHRRHKRLELIKRLARRGTRP</sequence>
<evidence type="ECO:0000313" key="2">
    <source>
        <dbReference type="EMBL" id="MFK2904539.1"/>
    </source>
</evidence>
<accession>A0ABW8JVQ7</accession>
<dbReference type="Proteomes" id="UP001620460">
    <property type="component" value="Unassembled WGS sequence"/>
</dbReference>
<name>A0ABW8JVQ7_9GAMM</name>